<accession>A0A7W8ZML9</accession>
<organism evidence="2 3">
    <name type="scientific">Pedobacter cryoconitis</name>
    <dbReference type="NCBI Taxonomy" id="188932"/>
    <lineage>
        <taxon>Bacteria</taxon>
        <taxon>Pseudomonadati</taxon>
        <taxon>Bacteroidota</taxon>
        <taxon>Sphingobacteriia</taxon>
        <taxon>Sphingobacteriales</taxon>
        <taxon>Sphingobacteriaceae</taxon>
        <taxon>Pedobacter</taxon>
    </lineage>
</organism>
<dbReference type="EMBL" id="JACHCE010000003">
    <property type="protein sequence ID" value="MBB5636572.1"/>
    <property type="molecule type" value="Genomic_DNA"/>
</dbReference>
<proteinExistence type="predicted"/>
<dbReference type="RefSeq" id="WP_183882249.1">
    <property type="nucleotide sequence ID" value="NZ_JACHCE010000003.1"/>
</dbReference>
<keyword evidence="1" id="KW-0732">Signal</keyword>
<name>A0A7W8ZML9_9SPHI</name>
<gene>
    <name evidence="2" type="ORF">HDE68_002473</name>
</gene>
<dbReference type="AlphaFoldDB" id="A0A7W8ZML9"/>
<feature type="signal peptide" evidence="1">
    <location>
        <begin position="1"/>
        <end position="24"/>
    </location>
</feature>
<sequence length="466" mass="48068">MLKKRLYTALSVIFCCFTAGKANAQLTISLPEANISGQTDYKVNINTGASPFLSLISAINANAGAASLSPTPSTLAPVLLAPNLINMKITSIGGSIGVLGGTTQIVLSNTPQNIYYVLLALLSGTILVDYTVSSVGVAWAAGSYATTLTLTGGVNPASQTLTIVIPAYVTLNTLIPATTALNVNSFAFFRNSAGISAPINNDYFTTVPTQISLRATSSVFSFTTTQPYNQLPATNNVSLMSALLTGAYSGPAINLSAADQLLTTSTGIPVQIGNKDVLTPALSISGANLSSNFVQAGTYSAPVVYTVAKTASSFPATPISKTMNSTAQVNVSNMMELVVPDPNVTLTVSTTANYQQGVTTTKPGHIKVSSTVPYNVTVKASSNFLSSAGGAQIPVGVITIEGMTGQTGIQPIVLSSAPQVIISSANPVIDRLLNLQYRIPATQTSNLLNKTAGSYSTTVTYSIVAP</sequence>
<reference evidence="2 3" key="1">
    <citation type="submission" date="2020-08" db="EMBL/GenBank/DDBJ databases">
        <title>Genomic Encyclopedia of Type Strains, Phase IV (KMG-V): Genome sequencing to study the core and pangenomes of soil and plant-associated prokaryotes.</title>
        <authorList>
            <person name="Whitman W."/>
        </authorList>
    </citation>
    <scope>NUCLEOTIDE SEQUENCE [LARGE SCALE GENOMIC DNA]</scope>
    <source>
        <strain evidence="2 3">S3M1</strain>
    </source>
</reference>
<protein>
    <submittedName>
        <fullName evidence="2">Uncharacterized protein</fullName>
    </submittedName>
</protein>
<feature type="chain" id="PRO_5031332866" evidence="1">
    <location>
        <begin position="25"/>
        <end position="466"/>
    </location>
</feature>
<evidence type="ECO:0000313" key="2">
    <source>
        <dbReference type="EMBL" id="MBB5636572.1"/>
    </source>
</evidence>
<evidence type="ECO:0000256" key="1">
    <source>
        <dbReference type="SAM" id="SignalP"/>
    </source>
</evidence>
<evidence type="ECO:0000313" key="3">
    <source>
        <dbReference type="Proteomes" id="UP000537204"/>
    </source>
</evidence>
<dbReference type="Proteomes" id="UP000537204">
    <property type="component" value="Unassembled WGS sequence"/>
</dbReference>
<comment type="caution">
    <text evidence="2">The sequence shown here is derived from an EMBL/GenBank/DDBJ whole genome shotgun (WGS) entry which is preliminary data.</text>
</comment>